<dbReference type="PROSITE" id="PS50045">
    <property type="entry name" value="SIGMA54_INTERACT_4"/>
    <property type="match status" value="1"/>
</dbReference>
<feature type="domain" description="Sigma-54 factor interaction" evidence="3">
    <location>
        <begin position="29"/>
        <end position="100"/>
    </location>
</feature>
<organism evidence="4 5">
    <name type="scientific">Tistrella mobilis</name>
    <dbReference type="NCBI Taxonomy" id="171437"/>
    <lineage>
        <taxon>Bacteria</taxon>
        <taxon>Pseudomonadati</taxon>
        <taxon>Pseudomonadota</taxon>
        <taxon>Alphaproteobacteria</taxon>
        <taxon>Geminicoccales</taxon>
        <taxon>Geminicoccaceae</taxon>
        <taxon>Tistrella</taxon>
    </lineage>
</organism>
<dbReference type="PANTHER" id="PTHR32071">
    <property type="entry name" value="TRANSCRIPTIONAL REGULATORY PROTEIN"/>
    <property type="match status" value="1"/>
</dbReference>
<proteinExistence type="predicted"/>
<accession>A0A3B9INS7</accession>
<evidence type="ECO:0000256" key="1">
    <source>
        <dbReference type="ARBA" id="ARBA00022741"/>
    </source>
</evidence>
<feature type="non-terminal residue" evidence="4">
    <location>
        <position position="100"/>
    </location>
</feature>
<evidence type="ECO:0000256" key="2">
    <source>
        <dbReference type="ARBA" id="ARBA00022840"/>
    </source>
</evidence>
<protein>
    <submittedName>
        <fullName evidence="4">Fis family transcriptional regulator</fullName>
    </submittedName>
</protein>
<dbReference type="GO" id="GO:0006355">
    <property type="term" value="P:regulation of DNA-templated transcription"/>
    <property type="evidence" value="ECO:0007669"/>
    <property type="project" value="InterPro"/>
</dbReference>
<reference evidence="4 5" key="1">
    <citation type="journal article" date="2018" name="Nat. Biotechnol.">
        <title>A standardized bacterial taxonomy based on genome phylogeny substantially revises the tree of life.</title>
        <authorList>
            <person name="Parks D.H."/>
            <person name="Chuvochina M."/>
            <person name="Waite D.W."/>
            <person name="Rinke C."/>
            <person name="Skarshewski A."/>
            <person name="Chaumeil P.A."/>
            <person name="Hugenholtz P."/>
        </authorList>
    </citation>
    <scope>NUCLEOTIDE SEQUENCE [LARGE SCALE GENOMIC DNA]</scope>
    <source>
        <strain evidence="4">UBA8739</strain>
    </source>
</reference>
<evidence type="ECO:0000313" key="4">
    <source>
        <dbReference type="EMBL" id="HAE48977.1"/>
    </source>
</evidence>
<feature type="non-terminal residue" evidence="4">
    <location>
        <position position="1"/>
    </location>
</feature>
<dbReference type="AlphaFoldDB" id="A0A3B9INS7"/>
<dbReference type="PANTHER" id="PTHR32071:SF57">
    <property type="entry name" value="C4-DICARBOXYLATE TRANSPORT TRANSCRIPTIONAL REGULATORY PROTEIN DCTD"/>
    <property type="match status" value="1"/>
</dbReference>
<sequence length="100" mass="10980">RALDFRQLVLDNRRLRAVAGQADDLETRLVGRSAAMIDLRRRIRTIGPTDADVLIEGPTGAGKDLVARTLHDLSPRRDRPFVAIACSALPATMIESELFG</sequence>
<dbReference type="Pfam" id="PF00158">
    <property type="entry name" value="Sigma54_activat"/>
    <property type="match status" value="1"/>
</dbReference>
<evidence type="ECO:0000259" key="3">
    <source>
        <dbReference type="PROSITE" id="PS50045"/>
    </source>
</evidence>
<dbReference type="InterPro" id="IPR002078">
    <property type="entry name" value="Sigma_54_int"/>
</dbReference>
<comment type="caution">
    <text evidence="4">The sequence shown here is derived from an EMBL/GenBank/DDBJ whole genome shotgun (WGS) entry which is preliminary data.</text>
</comment>
<evidence type="ECO:0000313" key="5">
    <source>
        <dbReference type="Proteomes" id="UP000257706"/>
    </source>
</evidence>
<dbReference type="Proteomes" id="UP000257706">
    <property type="component" value="Unassembled WGS sequence"/>
</dbReference>
<gene>
    <name evidence="4" type="ORF">DCK97_16285</name>
</gene>
<keyword evidence="1" id="KW-0547">Nucleotide-binding</keyword>
<keyword evidence="2" id="KW-0067">ATP-binding</keyword>
<dbReference type="CDD" id="cd00009">
    <property type="entry name" value="AAA"/>
    <property type="match status" value="1"/>
</dbReference>
<dbReference type="EMBL" id="DMAI01000265">
    <property type="protein sequence ID" value="HAE48977.1"/>
    <property type="molecule type" value="Genomic_DNA"/>
</dbReference>
<name>A0A3B9INS7_9PROT</name>
<dbReference type="SUPFAM" id="SSF52540">
    <property type="entry name" value="P-loop containing nucleoside triphosphate hydrolases"/>
    <property type="match status" value="1"/>
</dbReference>
<dbReference type="Gene3D" id="3.40.50.300">
    <property type="entry name" value="P-loop containing nucleotide triphosphate hydrolases"/>
    <property type="match status" value="1"/>
</dbReference>
<dbReference type="GO" id="GO:0005524">
    <property type="term" value="F:ATP binding"/>
    <property type="evidence" value="ECO:0007669"/>
    <property type="project" value="UniProtKB-KW"/>
</dbReference>
<dbReference type="InterPro" id="IPR027417">
    <property type="entry name" value="P-loop_NTPase"/>
</dbReference>